<comment type="catalytic activity">
    <reaction evidence="6">
        <text>an adenosine in mRNA + S-adenosyl-L-methionine = an N(1)-methyladenosine in mRNA + S-adenosyl-L-homocysteine + H(+)</text>
        <dbReference type="Rhea" id="RHEA:55392"/>
        <dbReference type="Rhea" id="RHEA-COMP:12414"/>
        <dbReference type="Rhea" id="RHEA-COMP:12415"/>
        <dbReference type="ChEBI" id="CHEBI:15378"/>
        <dbReference type="ChEBI" id="CHEBI:57856"/>
        <dbReference type="ChEBI" id="CHEBI:59789"/>
        <dbReference type="ChEBI" id="CHEBI:74411"/>
        <dbReference type="ChEBI" id="CHEBI:74491"/>
    </reaction>
</comment>
<proteinExistence type="predicted"/>
<dbReference type="InterPro" id="IPR054151">
    <property type="entry name" value="TR61B_FKBP-like"/>
</dbReference>
<evidence type="ECO:0000256" key="2">
    <source>
        <dbReference type="ARBA" id="ARBA00022603"/>
    </source>
</evidence>
<evidence type="ECO:0000256" key="1">
    <source>
        <dbReference type="ARBA" id="ARBA00012796"/>
    </source>
</evidence>
<evidence type="ECO:0000256" key="4">
    <source>
        <dbReference type="ARBA" id="ARBA00022691"/>
    </source>
</evidence>
<dbReference type="InterPro" id="IPR029063">
    <property type="entry name" value="SAM-dependent_MTases_sf"/>
</dbReference>
<evidence type="ECO:0000256" key="5">
    <source>
        <dbReference type="ARBA" id="ARBA00022694"/>
    </source>
</evidence>
<dbReference type="GO" id="GO:0160107">
    <property type="term" value="F:tRNA (adenine(58)-N1)-methyltransferase activity"/>
    <property type="evidence" value="ECO:0007669"/>
    <property type="project" value="UniProtKB-EC"/>
</dbReference>
<comment type="caution">
    <text evidence="9">The sequence shown here is derived from an EMBL/GenBank/DDBJ whole genome shotgun (WGS) entry which is preliminary data.</text>
</comment>
<dbReference type="STRING" id="113540.ENSSFOP00015011137"/>
<dbReference type="Gene3D" id="3.10.330.20">
    <property type="match status" value="1"/>
</dbReference>
<evidence type="ECO:0000256" key="7">
    <source>
        <dbReference type="SAM" id="MobiDB-lite"/>
    </source>
</evidence>
<feature type="region of interest" description="Disordered" evidence="7">
    <location>
        <begin position="322"/>
        <end position="344"/>
    </location>
</feature>
<protein>
    <recommendedName>
        <fullName evidence="1">tRNA (adenine(58)-N(1))-methyltransferase</fullName>
        <ecNumber evidence="1">2.1.1.220</ecNumber>
    </recommendedName>
</protein>
<feature type="domain" description="TR61B FKBP-like" evidence="8">
    <location>
        <begin position="107"/>
        <end position="161"/>
    </location>
</feature>
<accession>A0A0P7UIS6</accession>
<reference evidence="9 10" key="1">
    <citation type="submission" date="2015-08" db="EMBL/GenBank/DDBJ databases">
        <title>The genome of the Asian arowana (Scleropages formosus).</title>
        <authorList>
            <person name="Tan M.H."/>
            <person name="Gan H.M."/>
            <person name="Croft L.J."/>
            <person name="Austin C.M."/>
        </authorList>
    </citation>
    <scope>NUCLEOTIDE SEQUENCE [LARGE SCALE GENOMIC DNA]</scope>
    <source>
        <strain evidence="9">Aro1</strain>
    </source>
</reference>
<feature type="region of interest" description="Disordered" evidence="7">
    <location>
        <begin position="70"/>
        <end position="103"/>
    </location>
</feature>
<evidence type="ECO:0000313" key="9">
    <source>
        <dbReference type="EMBL" id="KPP69814.1"/>
    </source>
</evidence>
<keyword evidence="2" id="KW-0489">Methyltransferase</keyword>
<dbReference type="InterPro" id="IPR014816">
    <property type="entry name" value="tRNA_MeTrfase_Gcd14"/>
</dbReference>
<dbReference type="EC" id="2.1.1.220" evidence="1"/>
<evidence type="ECO:0000256" key="6">
    <source>
        <dbReference type="ARBA" id="ARBA00048481"/>
    </source>
</evidence>
<dbReference type="PROSITE" id="PS51620">
    <property type="entry name" value="SAM_TRM61"/>
    <property type="match status" value="1"/>
</dbReference>
<feature type="compositionally biased region" description="Polar residues" evidence="7">
    <location>
        <begin position="9"/>
        <end position="19"/>
    </location>
</feature>
<dbReference type="Gene3D" id="3.40.50.150">
    <property type="entry name" value="Vaccinia Virus protein VP39"/>
    <property type="match status" value="1"/>
</dbReference>
<dbReference type="Pfam" id="PF21985">
    <property type="entry name" value="TR61B_FKBP-like"/>
    <property type="match status" value="1"/>
</dbReference>
<dbReference type="Proteomes" id="UP000034805">
    <property type="component" value="Unassembled WGS sequence"/>
</dbReference>
<keyword evidence="4" id="KW-0949">S-adenosyl-L-methionine</keyword>
<dbReference type="AlphaFoldDB" id="A0A0P7UIS6"/>
<evidence type="ECO:0000256" key="3">
    <source>
        <dbReference type="ARBA" id="ARBA00022679"/>
    </source>
</evidence>
<dbReference type="GO" id="GO:0005739">
    <property type="term" value="C:mitochondrion"/>
    <property type="evidence" value="ECO:0007669"/>
    <property type="project" value="TreeGrafter"/>
</dbReference>
<dbReference type="EMBL" id="JARO02003772">
    <property type="protein sequence ID" value="KPP69814.1"/>
    <property type="molecule type" value="Genomic_DNA"/>
</dbReference>
<gene>
    <name evidence="9" type="ORF">Z043_111402</name>
</gene>
<dbReference type="GO" id="GO:0031515">
    <property type="term" value="C:tRNA (m1A) methyltransferase complex"/>
    <property type="evidence" value="ECO:0007669"/>
    <property type="project" value="InterPro"/>
</dbReference>
<evidence type="ECO:0000313" key="10">
    <source>
        <dbReference type="Proteomes" id="UP000034805"/>
    </source>
</evidence>
<evidence type="ECO:0000259" key="8">
    <source>
        <dbReference type="Pfam" id="PF21985"/>
    </source>
</evidence>
<organism evidence="9 10">
    <name type="scientific">Scleropages formosus</name>
    <name type="common">Asian bonytongue</name>
    <name type="synonym">Osteoglossum formosum</name>
    <dbReference type="NCBI Taxonomy" id="113540"/>
    <lineage>
        <taxon>Eukaryota</taxon>
        <taxon>Metazoa</taxon>
        <taxon>Chordata</taxon>
        <taxon>Craniata</taxon>
        <taxon>Vertebrata</taxon>
        <taxon>Euteleostomi</taxon>
        <taxon>Actinopterygii</taxon>
        <taxon>Neopterygii</taxon>
        <taxon>Teleostei</taxon>
        <taxon>Osteoglossocephala</taxon>
        <taxon>Osteoglossomorpha</taxon>
        <taxon>Osteoglossiformes</taxon>
        <taxon>Osteoglossidae</taxon>
        <taxon>Scleropages</taxon>
    </lineage>
</organism>
<feature type="region of interest" description="Disordered" evidence="7">
    <location>
        <begin position="1"/>
        <end position="40"/>
    </location>
</feature>
<name>A0A0P7UIS6_SCLFO</name>
<dbReference type="FunFam" id="3.10.330.20:FF:000003">
    <property type="entry name" value="tRNA (Adenine(58)-N(1))-methyltransferase, mitochondrial isoform X1"/>
    <property type="match status" value="1"/>
</dbReference>
<dbReference type="PANTHER" id="PTHR12133">
    <property type="entry name" value="TRNA (ADENINE(58)-N(1))-METHYLTRANSFERASE"/>
    <property type="match status" value="1"/>
</dbReference>
<dbReference type="SUPFAM" id="SSF53335">
    <property type="entry name" value="S-adenosyl-L-methionine-dependent methyltransferases"/>
    <property type="match status" value="1"/>
</dbReference>
<keyword evidence="5" id="KW-0819">tRNA processing</keyword>
<feature type="non-terminal residue" evidence="9">
    <location>
        <position position="1"/>
    </location>
</feature>
<sequence>DKDHGGNGTSKETSESPFTGPQHPPGGHAPVRLGSKRRPLSPLERISRLLPQEALSQEVWDLRDATAKGLENGQEERRSLKSPPPIEQGYVEGGPSPTVSGEKPLGVGELVLAEYHGRFRQEFRKMFQLQEKGCLQSPWGFLTHRAIMGHISGTVMRFSGGAPVLVRRPSLEEYILLMRRAPTIAYPKGTVLSVELREDHHLRAVRNYQNWRKAWSLHRGEEWPDNVHFHNADLRAATTLLSGRSFNSVALDMLNPQLVLPTVFPHLHTGGVCTVYQANLTQVIDLLEGVRVSRLPIHCERIIEVQHKDWLVTLAIKKDGNSSARVAPHTQNDDNEEGKECQSQDEEMAHAPFGTLPYIARPHHHQTSHTAFLVKLRKVVPQ</sequence>
<dbReference type="GO" id="GO:0030488">
    <property type="term" value="P:tRNA methylation"/>
    <property type="evidence" value="ECO:0007669"/>
    <property type="project" value="InterPro"/>
</dbReference>
<dbReference type="PANTHER" id="PTHR12133:SF1">
    <property type="entry name" value="TRNA (ADENINE(58)-N(1))-METHYLTRANSFERASE, MITOCHONDRIAL"/>
    <property type="match status" value="1"/>
</dbReference>
<keyword evidence="3" id="KW-0808">Transferase</keyword>